<dbReference type="OMA" id="TWIWIDS"/>
<sequence>MTLEEFTKTPPYAILSHRWRRDEVLFRDIQDLPHAKTLKGYSKVSHACAKAVEDGFDWIWIDTCCIDKTSSAELSEAINSMYAWYRDAAVCYAYLDDVHSNDDCEARGSSFRRSRWFTRGWTLQELIAPRRVVFFSRGWTDIGTRAGLVDTIETITRVHRLVLLKVPVKLSIAARMSWAAGRETTRVEDRAYSLMGIFGVNMPAIYGEVFLLGHGTRNFPRGRTSLTY</sequence>
<feature type="domain" description="Heterokaryon incompatibility" evidence="1">
    <location>
        <begin position="12"/>
        <end position="102"/>
    </location>
</feature>
<evidence type="ECO:0000313" key="2">
    <source>
        <dbReference type="EMBL" id="OBZ69667.1"/>
    </source>
</evidence>
<dbReference type="PANTHER" id="PTHR10622">
    <property type="entry name" value="HET DOMAIN-CONTAINING PROTEIN"/>
    <property type="match status" value="1"/>
</dbReference>
<gene>
    <name evidence="2" type="ORF">A0H81_10442</name>
</gene>
<keyword evidence="3" id="KW-1185">Reference proteome</keyword>
<accession>A0A1C7LZQ9</accession>
<dbReference type="STRING" id="5627.A0A1C7LZQ9"/>
<proteinExistence type="predicted"/>
<comment type="caution">
    <text evidence="2">The sequence shown here is derived from an EMBL/GenBank/DDBJ whole genome shotgun (WGS) entry which is preliminary data.</text>
</comment>
<evidence type="ECO:0000313" key="3">
    <source>
        <dbReference type="Proteomes" id="UP000092993"/>
    </source>
</evidence>
<evidence type="ECO:0000259" key="1">
    <source>
        <dbReference type="Pfam" id="PF06985"/>
    </source>
</evidence>
<dbReference type="Proteomes" id="UP000092993">
    <property type="component" value="Unassembled WGS sequence"/>
</dbReference>
<dbReference type="InterPro" id="IPR010730">
    <property type="entry name" value="HET"/>
</dbReference>
<protein>
    <recommendedName>
        <fullName evidence="1">Heterokaryon incompatibility domain-containing protein</fullName>
    </recommendedName>
</protein>
<organism evidence="2 3">
    <name type="scientific">Grifola frondosa</name>
    <name type="common">Maitake</name>
    <name type="synonym">Polyporus frondosus</name>
    <dbReference type="NCBI Taxonomy" id="5627"/>
    <lineage>
        <taxon>Eukaryota</taxon>
        <taxon>Fungi</taxon>
        <taxon>Dikarya</taxon>
        <taxon>Basidiomycota</taxon>
        <taxon>Agaricomycotina</taxon>
        <taxon>Agaricomycetes</taxon>
        <taxon>Polyporales</taxon>
        <taxon>Grifolaceae</taxon>
        <taxon>Grifola</taxon>
    </lineage>
</organism>
<name>A0A1C7LZQ9_GRIFR</name>
<dbReference type="PANTHER" id="PTHR10622:SF10">
    <property type="entry name" value="HET DOMAIN-CONTAINING PROTEIN"/>
    <property type="match status" value="1"/>
</dbReference>
<dbReference type="OrthoDB" id="2727312at2759"/>
<dbReference type="EMBL" id="LUGG01000015">
    <property type="protein sequence ID" value="OBZ69667.1"/>
    <property type="molecule type" value="Genomic_DNA"/>
</dbReference>
<reference evidence="2 3" key="1">
    <citation type="submission" date="2016-03" db="EMBL/GenBank/DDBJ databases">
        <title>Whole genome sequencing of Grifola frondosa 9006-11.</title>
        <authorList>
            <person name="Min B."/>
            <person name="Park H."/>
            <person name="Kim J.-G."/>
            <person name="Cho H."/>
            <person name="Oh Y.-L."/>
            <person name="Kong W.-S."/>
            <person name="Choi I.-G."/>
        </authorList>
    </citation>
    <scope>NUCLEOTIDE SEQUENCE [LARGE SCALE GENOMIC DNA]</scope>
    <source>
        <strain evidence="2 3">9006-11</strain>
    </source>
</reference>
<dbReference type="Pfam" id="PF06985">
    <property type="entry name" value="HET"/>
    <property type="match status" value="1"/>
</dbReference>
<dbReference type="AlphaFoldDB" id="A0A1C7LZQ9"/>